<dbReference type="EMBL" id="CDMY01000409">
    <property type="protein sequence ID" value="CEM11095.1"/>
    <property type="molecule type" value="Genomic_DNA"/>
</dbReference>
<dbReference type="Pfam" id="PF00069">
    <property type="entry name" value="Pkinase"/>
    <property type="match status" value="1"/>
</dbReference>
<dbReference type="PROSITE" id="PS00108">
    <property type="entry name" value="PROTEIN_KINASE_ST"/>
    <property type="match status" value="1"/>
</dbReference>
<sequence length="517" mass="57736">MSGSYRSQQILVRQQAEGANSETLIWKHITHSATRVPVSTDALDSIATRVAMDTSIALNITIGFVQPSPPHHMGVEVGDSRHPPHLTGPSGQVPVAAAEQQPMPRPSRRANCRRRRDVDQEQEGRPRQIRRLEPPAEPIQQQQGAFTNYERIEKLNAGGYGTVWACKHALTREDVAIKIFDKRARDGFTAHRSTIKEVEVLRELQGHDNIVKIHHSMLEPGAPVDLTQLMVMELCRGTLRDYVRRSWPSGLPIDQVRYVGRQLVEGLMHCHTKQITHMDFKPENVLLIGNLICRIADFGGALWGPGLNVDGICTPMYRPPEAFIADIMNKKGMSHDNVVRCRSKVDMWALGVTLYYLATGDHLFSRPDPMSLDHMLIQTLQITGVPDTNEWRNVQGIISDSVTSSPYRVTPPSGSSPEQISSRLLARIELARIEQHRAGSLRPLDIMTPGWGHGQLLDLLSRLLCPQSARLTSSQALRHPFFALQQPVAARHMSDGPPTTRNAARRCRGCVIGRTRP</sequence>
<dbReference type="GO" id="GO:0005634">
    <property type="term" value="C:nucleus"/>
    <property type="evidence" value="ECO:0007669"/>
    <property type="project" value="TreeGrafter"/>
</dbReference>
<dbReference type="Gene3D" id="3.30.200.20">
    <property type="entry name" value="Phosphorylase Kinase, domain 1"/>
    <property type="match status" value="1"/>
</dbReference>
<dbReference type="PANTHER" id="PTHR44167:SF18">
    <property type="entry name" value="PROTEIN KINASE DOMAIN-CONTAINING PROTEIN"/>
    <property type="match status" value="1"/>
</dbReference>
<dbReference type="Gene3D" id="1.10.510.10">
    <property type="entry name" value="Transferase(Phosphotransferase) domain 1"/>
    <property type="match status" value="1"/>
</dbReference>
<dbReference type="InterPro" id="IPR000719">
    <property type="entry name" value="Prot_kinase_dom"/>
</dbReference>
<feature type="compositionally biased region" description="Basic residues" evidence="1">
    <location>
        <begin position="106"/>
        <end position="115"/>
    </location>
</feature>
<reference evidence="3 4" key="1">
    <citation type="submission" date="2014-11" db="EMBL/GenBank/DDBJ databases">
        <authorList>
            <person name="Zhu J."/>
            <person name="Qi W."/>
            <person name="Song R."/>
        </authorList>
    </citation>
    <scope>NUCLEOTIDE SEQUENCE [LARGE SCALE GENOMIC DNA]</scope>
</reference>
<dbReference type="InterPro" id="IPR011009">
    <property type="entry name" value="Kinase-like_dom_sf"/>
</dbReference>
<dbReference type="GO" id="GO:0044773">
    <property type="term" value="P:mitotic DNA damage checkpoint signaling"/>
    <property type="evidence" value="ECO:0007669"/>
    <property type="project" value="TreeGrafter"/>
</dbReference>
<dbReference type="InParanoid" id="A0A0G4FDZ5"/>
<dbReference type="CDD" id="cd14014">
    <property type="entry name" value="STKc_PknB_like"/>
    <property type="match status" value="1"/>
</dbReference>
<dbReference type="STRING" id="1169540.A0A0G4FDZ5"/>
<dbReference type="GO" id="GO:0005737">
    <property type="term" value="C:cytoplasm"/>
    <property type="evidence" value="ECO:0007669"/>
    <property type="project" value="TreeGrafter"/>
</dbReference>
<organism evidence="3 4">
    <name type="scientific">Vitrella brassicaformis (strain CCMP3155)</name>
    <dbReference type="NCBI Taxonomy" id="1169540"/>
    <lineage>
        <taxon>Eukaryota</taxon>
        <taxon>Sar</taxon>
        <taxon>Alveolata</taxon>
        <taxon>Colpodellida</taxon>
        <taxon>Vitrellaceae</taxon>
        <taxon>Vitrella</taxon>
    </lineage>
</organism>
<dbReference type="GO" id="GO:0005524">
    <property type="term" value="F:ATP binding"/>
    <property type="evidence" value="ECO:0007669"/>
    <property type="project" value="InterPro"/>
</dbReference>
<dbReference type="OrthoDB" id="285969at2759"/>
<keyword evidence="4" id="KW-1185">Reference proteome</keyword>
<dbReference type="AlphaFoldDB" id="A0A0G4FDZ5"/>
<dbReference type="SUPFAM" id="SSF56112">
    <property type="entry name" value="Protein kinase-like (PK-like)"/>
    <property type="match status" value="1"/>
</dbReference>
<feature type="domain" description="Protein kinase" evidence="2">
    <location>
        <begin position="149"/>
        <end position="482"/>
    </location>
</feature>
<proteinExistence type="predicted"/>
<feature type="region of interest" description="Disordered" evidence="1">
    <location>
        <begin position="67"/>
        <end position="143"/>
    </location>
</feature>
<dbReference type="PhylomeDB" id="A0A0G4FDZ5"/>
<dbReference type="GO" id="GO:0004674">
    <property type="term" value="F:protein serine/threonine kinase activity"/>
    <property type="evidence" value="ECO:0007669"/>
    <property type="project" value="TreeGrafter"/>
</dbReference>
<dbReference type="PROSITE" id="PS50011">
    <property type="entry name" value="PROTEIN_KINASE_DOM"/>
    <property type="match status" value="1"/>
</dbReference>
<name>A0A0G4FDZ5_VITBC</name>
<feature type="compositionally biased region" description="Basic and acidic residues" evidence="1">
    <location>
        <begin position="116"/>
        <end position="134"/>
    </location>
</feature>
<evidence type="ECO:0000259" key="2">
    <source>
        <dbReference type="PROSITE" id="PS50011"/>
    </source>
</evidence>
<protein>
    <recommendedName>
        <fullName evidence="2">Protein kinase domain-containing protein</fullName>
    </recommendedName>
</protein>
<accession>A0A0G4FDZ5</accession>
<dbReference type="Proteomes" id="UP000041254">
    <property type="component" value="Unassembled WGS sequence"/>
</dbReference>
<evidence type="ECO:0000256" key="1">
    <source>
        <dbReference type="SAM" id="MobiDB-lite"/>
    </source>
</evidence>
<dbReference type="OMA" id="HEFAFER"/>
<dbReference type="VEuPathDB" id="CryptoDB:Vbra_3061"/>
<dbReference type="PANTHER" id="PTHR44167">
    <property type="entry name" value="OVARIAN-SPECIFIC SERINE/THREONINE-PROTEIN KINASE LOK-RELATED"/>
    <property type="match status" value="1"/>
</dbReference>
<dbReference type="InterPro" id="IPR008271">
    <property type="entry name" value="Ser/Thr_kinase_AS"/>
</dbReference>
<gene>
    <name evidence="3" type="ORF">Vbra_3061</name>
</gene>
<evidence type="ECO:0000313" key="3">
    <source>
        <dbReference type="EMBL" id="CEM11095.1"/>
    </source>
</evidence>
<evidence type="ECO:0000313" key="4">
    <source>
        <dbReference type="Proteomes" id="UP000041254"/>
    </source>
</evidence>